<keyword evidence="3" id="KW-0812">Transmembrane</keyword>
<feature type="transmembrane region" description="Helical" evidence="3">
    <location>
        <begin position="64"/>
        <end position="86"/>
    </location>
</feature>
<evidence type="ECO:0000256" key="2">
    <source>
        <dbReference type="ARBA" id="ARBA00022801"/>
    </source>
</evidence>
<evidence type="ECO:0000256" key="1">
    <source>
        <dbReference type="ARBA" id="ARBA00022723"/>
    </source>
</evidence>
<dbReference type="Pfam" id="PF00149">
    <property type="entry name" value="Metallophos"/>
    <property type="match status" value="1"/>
</dbReference>
<dbReference type="PANTHER" id="PTHR31302">
    <property type="entry name" value="TRANSMEMBRANE PROTEIN WITH METALLOPHOSPHOESTERASE DOMAIN-RELATED"/>
    <property type="match status" value="1"/>
</dbReference>
<evidence type="ECO:0000256" key="3">
    <source>
        <dbReference type="SAM" id="Phobius"/>
    </source>
</evidence>
<evidence type="ECO:0000313" key="6">
    <source>
        <dbReference type="Proteomes" id="UP001597369"/>
    </source>
</evidence>
<comment type="caution">
    <text evidence="5">The sequence shown here is derived from an EMBL/GenBank/DDBJ whole genome shotgun (WGS) entry which is preliminary data.</text>
</comment>
<dbReference type="InterPro" id="IPR029052">
    <property type="entry name" value="Metallo-depent_PP-like"/>
</dbReference>
<dbReference type="RefSeq" id="WP_229959541.1">
    <property type="nucleotide sequence ID" value="NZ_JAJJWI010000005.1"/>
</dbReference>
<organism evidence="5 6">
    <name type="scientific">Pontibacter silvestris</name>
    <dbReference type="NCBI Taxonomy" id="2305183"/>
    <lineage>
        <taxon>Bacteria</taxon>
        <taxon>Pseudomonadati</taxon>
        <taxon>Bacteroidota</taxon>
        <taxon>Cytophagia</taxon>
        <taxon>Cytophagales</taxon>
        <taxon>Hymenobacteraceae</taxon>
        <taxon>Pontibacter</taxon>
    </lineage>
</organism>
<proteinExistence type="predicted"/>
<dbReference type="EMBL" id="JBHUHV010000053">
    <property type="protein sequence ID" value="MFD2068470.1"/>
    <property type="molecule type" value="Genomic_DNA"/>
</dbReference>
<keyword evidence="6" id="KW-1185">Reference proteome</keyword>
<dbReference type="InterPro" id="IPR004843">
    <property type="entry name" value="Calcineurin-like_PHP"/>
</dbReference>
<keyword evidence="2" id="KW-0378">Hydrolase</keyword>
<sequence>MGVISLFMDWYVFQGIKTLVAGWRSKRLRMLVQWAYWFFFIWFTICFAYTVYVRFSNDQTTPFIQWMINAFLMLFVTKLVFITVLFGEDIYRTVVAVFRFFRHQKGKEPAHEPLLPERRKFVSQAGLLMASIPFASFVYGVTKGKYDYTVHRHTLYFDDLPEAFDGFTITQISDIHSGSFDDAEAVQRGIELVKSQNSDMFVFTGDLVNNLAPEIVPYIDNFGQIQAPYGQFSILGNHDYGMYHEWPTDEAQEANMVKLKQHHEELGYRLLLDENVNIEKDGQHLALIGVENWGTGFIQKGDLDKALEGVDENAFKILLSHDPSHWEEIVKVHPTRVHLTLSGHTHGMQFGVETPIFKWSPVQYRYKHWAGLAEENNRMLYVNRGFGFIGFTGRVGIWPEVTVLELKRGRA</sequence>
<dbReference type="Proteomes" id="UP001597369">
    <property type="component" value="Unassembled WGS sequence"/>
</dbReference>
<dbReference type="PANTHER" id="PTHR31302:SF31">
    <property type="entry name" value="PHOSPHODIESTERASE YAEI"/>
    <property type="match status" value="1"/>
</dbReference>
<name>A0ABW4X2T2_9BACT</name>
<dbReference type="InterPro" id="IPR051158">
    <property type="entry name" value="Metallophosphoesterase_sf"/>
</dbReference>
<dbReference type="SUPFAM" id="SSF56300">
    <property type="entry name" value="Metallo-dependent phosphatases"/>
    <property type="match status" value="1"/>
</dbReference>
<feature type="domain" description="Calcineurin-like phosphoesterase" evidence="4">
    <location>
        <begin position="168"/>
        <end position="347"/>
    </location>
</feature>
<accession>A0ABW4X2T2</accession>
<evidence type="ECO:0000259" key="4">
    <source>
        <dbReference type="Pfam" id="PF00149"/>
    </source>
</evidence>
<reference evidence="6" key="1">
    <citation type="journal article" date="2019" name="Int. J. Syst. Evol. Microbiol.">
        <title>The Global Catalogue of Microorganisms (GCM) 10K type strain sequencing project: providing services to taxonomists for standard genome sequencing and annotation.</title>
        <authorList>
            <consortium name="The Broad Institute Genomics Platform"/>
            <consortium name="The Broad Institute Genome Sequencing Center for Infectious Disease"/>
            <person name="Wu L."/>
            <person name="Ma J."/>
        </authorList>
    </citation>
    <scope>NUCLEOTIDE SEQUENCE [LARGE SCALE GENOMIC DNA]</scope>
    <source>
        <strain evidence="6">JCM 16545</strain>
    </source>
</reference>
<keyword evidence="3" id="KW-1133">Transmembrane helix</keyword>
<protein>
    <submittedName>
        <fullName evidence="5">Metallophosphoesterase</fullName>
    </submittedName>
</protein>
<keyword evidence="1" id="KW-0479">Metal-binding</keyword>
<evidence type="ECO:0000313" key="5">
    <source>
        <dbReference type="EMBL" id="MFD2068470.1"/>
    </source>
</evidence>
<dbReference type="Gene3D" id="3.60.21.10">
    <property type="match status" value="1"/>
</dbReference>
<gene>
    <name evidence="5" type="ORF">ACFSKU_16385</name>
</gene>
<feature type="transmembrane region" description="Helical" evidence="3">
    <location>
        <begin position="34"/>
        <end position="52"/>
    </location>
</feature>
<keyword evidence="3" id="KW-0472">Membrane</keyword>